<protein>
    <submittedName>
        <fullName evidence="1">Uncharacterized protein</fullName>
    </submittedName>
</protein>
<accession>A0ABX1HRK2</accession>
<dbReference type="RefSeq" id="WP_168675608.1">
    <property type="nucleotide sequence ID" value="NZ_JAAVTK010000033.1"/>
</dbReference>
<dbReference type="Proteomes" id="UP000717634">
    <property type="component" value="Unassembled WGS sequence"/>
</dbReference>
<name>A0ABX1HRK2_9BACT</name>
<comment type="caution">
    <text evidence="1">The sequence shown here is derived from an EMBL/GenBank/DDBJ whole genome shotgun (WGS) entry which is preliminary data.</text>
</comment>
<gene>
    <name evidence="1" type="ORF">HBN54_004696</name>
</gene>
<sequence length="171" mass="19357">MKYELIRNEKGKHQIGGDVPTNFEVPDNEFLGGFQYLGYIDNSDPLFSWLPFRVNLIHPTYCDEYFIYLDYDNPSAPKIIEPQDTAASTSAFDEVNKNSKIIFEGIKVRAEAKSEIDEYESIGMAGEPDWLQDAEIPTCPRSGKPMKFLCQLGSFGDIRLVAAALRQDIYA</sequence>
<organism evidence="1 2">
    <name type="scientific">Hymenobacter artigasi</name>
    <dbReference type="NCBI Taxonomy" id="2719616"/>
    <lineage>
        <taxon>Bacteria</taxon>
        <taxon>Pseudomonadati</taxon>
        <taxon>Bacteroidota</taxon>
        <taxon>Cytophagia</taxon>
        <taxon>Cytophagales</taxon>
        <taxon>Hymenobacteraceae</taxon>
        <taxon>Hymenobacter</taxon>
    </lineage>
</organism>
<evidence type="ECO:0000313" key="2">
    <source>
        <dbReference type="Proteomes" id="UP000717634"/>
    </source>
</evidence>
<reference evidence="1 2" key="1">
    <citation type="submission" date="2020-03" db="EMBL/GenBank/DDBJ databases">
        <title>Genomic Encyclopedia of Type Strains, Phase IV (KMG-V): Genome sequencing to study the core and pangenomes of soil and plant-associated prokaryotes.</title>
        <authorList>
            <person name="Whitman W."/>
        </authorList>
    </citation>
    <scope>NUCLEOTIDE SEQUENCE [LARGE SCALE GENOMIC DNA]</scope>
    <source>
        <strain evidence="1 2">1B</strain>
    </source>
</reference>
<dbReference type="EMBL" id="JAAVTK010000033">
    <property type="protein sequence ID" value="NKI92072.1"/>
    <property type="molecule type" value="Genomic_DNA"/>
</dbReference>
<evidence type="ECO:0000313" key="1">
    <source>
        <dbReference type="EMBL" id="NKI92072.1"/>
    </source>
</evidence>
<proteinExistence type="predicted"/>
<keyword evidence="2" id="KW-1185">Reference proteome</keyword>